<evidence type="ECO:0000259" key="3">
    <source>
        <dbReference type="PROSITE" id="PS50200"/>
    </source>
</evidence>
<evidence type="ECO:0000259" key="2">
    <source>
        <dbReference type="PROSITE" id="PS50106"/>
    </source>
</evidence>
<dbReference type="InterPro" id="IPR028842">
    <property type="entry name" value="Afadin"/>
</dbReference>
<feature type="domain" description="Ras-associating" evidence="3">
    <location>
        <begin position="296"/>
        <end position="397"/>
    </location>
</feature>
<evidence type="ECO:0000313" key="6">
    <source>
        <dbReference type="Proteomes" id="UP000728185"/>
    </source>
</evidence>
<feature type="region of interest" description="Disordered" evidence="1">
    <location>
        <begin position="233"/>
        <end position="264"/>
    </location>
</feature>
<feature type="region of interest" description="Disordered" evidence="1">
    <location>
        <begin position="170"/>
        <end position="189"/>
    </location>
</feature>
<dbReference type="PROSITE" id="PS50106">
    <property type="entry name" value="PDZ"/>
    <property type="match status" value="1"/>
</dbReference>
<proteinExistence type="predicted"/>
<dbReference type="Gene3D" id="2.30.42.10">
    <property type="match status" value="1"/>
</dbReference>
<dbReference type="SMART" id="SM00228">
    <property type="entry name" value="PDZ"/>
    <property type="match status" value="1"/>
</dbReference>
<organism evidence="5 6">
    <name type="scientific">Fasciolopsis buskii</name>
    <dbReference type="NCBI Taxonomy" id="27845"/>
    <lineage>
        <taxon>Eukaryota</taxon>
        <taxon>Metazoa</taxon>
        <taxon>Spiralia</taxon>
        <taxon>Lophotrochozoa</taxon>
        <taxon>Platyhelminthes</taxon>
        <taxon>Trematoda</taxon>
        <taxon>Digenea</taxon>
        <taxon>Plagiorchiida</taxon>
        <taxon>Echinostomata</taxon>
        <taxon>Echinostomatoidea</taxon>
        <taxon>Fasciolidae</taxon>
        <taxon>Fasciolopsis</taxon>
    </lineage>
</organism>
<dbReference type="PANTHER" id="PTHR10398:SF2">
    <property type="entry name" value="AFADIN"/>
    <property type="match status" value="1"/>
</dbReference>
<dbReference type="SMART" id="SM00314">
    <property type="entry name" value="RA"/>
    <property type="match status" value="2"/>
</dbReference>
<protein>
    <submittedName>
        <fullName evidence="5">Afadin</fullName>
    </submittedName>
</protein>
<dbReference type="Pfam" id="PF00595">
    <property type="entry name" value="PDZ"/>
    <property type="match status" value="1"/>
</dbReference>
<sequence length="2067" mass="225499">MDSHMRKKKLIEQILEWNSSRLDLFELSIPDENGEFNGVMRFFYQDEERRYQTKCIRVRSSAVTSEVVDVLREKFFPLDTSALNRKFGIYEHHANGVRRLTNDEHPLLVQLNWSKLDREGKFLLKLETTVNEQTQVSNGIVKKATSNGAAHGSSPSESATNRIRRRWSVRKEKHEHEVPSGNRPKRNPLGCAAAVQNWTKERLDGHHHHHRAANATEHGLTCLPAGGIKFHNPGSPSNIDAHRGASRANAARPESPPDSSFTRTICNPEALMRRKRQRTLEAKLHQILQHGGPDIGGTLKIYGGQICPELPYKTLLLSISDTVADVIRQSLDKYGFEEADPDAYCLVMRTRTSAEMTAGLGGVEEILADTDCPLGHLFSSAPEAGAVVTFELRQRPPHLLKRRPFSETSSASGTPYWNVSHPLATDPFKPAVRVAHTVPDLDAVFACLIEVEGSDTNVCTGNVFPLPVHKGQVCVGTALHSNGTYPHIVTLPLTLWPDVELRHLIIWRPPLPPGITAAVAATDATTKRGGWLACRPCMQTGTNTGQPEFSVVYVNNQPLRQTTENRHCVHWLTPGDILRLGHGPRALRIWPGDGSTLDVSQRLFPKFHPRLVEPPSPTVSAFGCPEVPRHQRLYASNLVCGASTNPVTGYSDHGQCQITVAVEARHPLDVSPTQPAIPVSYLSPLVQRVIQQQLDPMHHSHTGHPNSSPELVHSPYTSASASASSSSLSSTPVTEVAASDASSSSSVTRRMYTSPHGSQYQCMHRQVAHDEHPPEQVLLLPPLSIGSTSPSGPVTSVSYDLSQRCDDPLGAYSRPPVMSSCQPVSGISVGSPSSVSVKRQDPRKDVSDRTVITNRNETTGSDTPHHSDLSRSPKSHQTNTSKSNRSKSSTISDRLPCQLAFAPGTMHQLLDWIIPHHLRLVGSPDHVFSPCPLGPAISVYLMLRAICRQCDRWELIEARQNLQDSMDKCPSAKLSLSSTTSRSELSSGNIQLAKSNLAVHQRRRRQRELLSLLVNAVERLQHFETVLIEWIRPLGLLLQNPTDRSLSAAAIEDAIPMCTDSAVIRGVFRSVTAWLANASQLLHLITRDVDLCKAFETDAGSASVDNDPSLGIMTRSAWTLVQEQLTDVVQAAFGLLSELAASRLDRIAIPQLLKNMELSVAHEFTKSESAYQIPVQIDDQTQNAPDVDWFSDDKTWESDVTLKLFTETLDCMHEAYVNPAFTVQLFARLLHRLNARLFNFLLGNPPEDEVISESKDERDKSSHPANPSGPCHVSPAWGRILHRWIHAGLCAWAMAQGLSTAAECYLQRVSQAAELMLADVSSVESLYNVTVDLVGLNSRQVRVLLENFVQPVSGDTAQLTTDSDGCCLTTSRIPEPWVEFVVSGVKLVADRILAEEVEESSINGPTNGAGDTKTWEPRLTEPLDLLLPLLLPEDSYPSDNPVPVDSAVDVPTSLDSGISSRPSSAKESRDIIDPVKNREPLESLITVDSIRQFLAPVIDFGWCRLSVRPIIGLMQSSPNKIPVPTIGGEGTSDEISSSAATSNLVSWSVYLVGTGTPIAPTSPVASQATTIQTDAGFTSSDPPKRNLSEQFITDVPDKCTRRNVAVLFCDSEHSTFRDATSCMGSKLNSPPERTEARSEVVNDTCQSTSTTVDCIDQLVWCQKHRPLTVVVPKIGASIGLSIVAARSEDGRDMGIYVRGVVPDSGASQARLLHPTVLSNWNADDPLLQPGDHLLAVNDQPVTGLAQEAAAQLVASCPNEVRLTVVRNPDIRAALRETTTPMAFRLTGTNGSEVDPGCVECQLRASFQINPVTLFVDDPVVSAPRQSVRTHPPPPPLAVVLRPTLPECDPPPVPSALGPVMHLSSTRASDDLGGVSEWATMTEDSRSFRSRPICSNASGASVSVTYKPALIRRTLPADANGLAASDLAVPRVHPLKGYTSCSMNALYRAIAPNSIQPMDRSLFPSHTLGRVPPLSDMDDVALSEYSLGVEASAVDNGAFSPSLPSAYSGRVENVDDQSHTVSVPCHRPKGQSASFDEWISAAKIRDLSDKLSGELSLDVKERQGQNKK</sequence>
<feature type="compositionally biased region" description="Basic and acidic residues" evidence="1">
    <location>
        <begin position="1252"/>
        <end position="1262"/>
    </location>
</feature>
<dbReference type="PROSITE" id="PS51126">
    <property type="entry name" value="DILUTE"/>
    <property type="match status" value="1"/>
</dbReference>
<dbReference type="OrthoDB" id="6260541at2759"/>
<dbReference type="EMBL" id="LUCM01000547">
    <property type="protein sequence ID" value="KAA0200423.1"/>
    <property type="molecule type" value="Genomic_DNA"/>
</dbReference>
<dbReference type="SUPFAM" id="SSF50156">
    <property type="entry name" value="PDZ domain-like"/>
    <property type="match status" value="1"/>
</dbReference>
<dbReference type="InterPro" id="IPR029071">
    <property type="entry name" value="Ubiquitin-like_domsf"/>
</dbReference>
<feature type="compositionally biased region" description="Low complexity" evidence="1">
    <location>
        <begin position="718"/>
        <end position="730"/>
    </location>
</feature>
<dbReference type="Pfam" id="PF00788">
    <property type="entry name" value="RA"/>
    <property type="match status" value="2"/>
</dbReference>
<accession>A0A8E0SAE0</accession>
<dbReference type="SUPFAM" id="SSF54236">
    <property type="entry name" value="Ubiquitin-like"/>
    <property type="match status" value="2"/>
</dbReference>
<reference evidence="5" key="1">
    <citation type="submission" date="2019-05" db="EMBL/GenBank/DDBJ databases">
        <title>Annotation for the trematode Fasciolopsis buski.</title>
        <authorList>
            <person name="Choi Y.-J."/>
        </authorList>
    </citation>
    <scope>NUCLEOTIDE SEQUENCE</scope>
    <source>
        <strain evidence="5">HT</strain>
        <tissue evidence="5">Whole worm</tissue>
    </source>
</reference>
<feature type="region of interest" description="Disordered" evidence="1">
    <location>
        <begin position="697"/>
        <end position="758"/>
    </location>
</feature>
<comment type="caution">
    <text evidence="5">The sequence shown here is derived from an EMBL/GenBank/DDBJ whole genome shotgun (WGS) entry which is preliminary data.</text>
</comment>
<feature type="region of interest" description="Disordered" evidence="1">
    <location>
        <begin position="823"/>
        <end position="891"/>
    </location>
</feature>
<dbReference type="PROSITE" id="PS50200">
    <property type="entry name" value="RA"/>
    <property type="match status" value="2"/>
</dbReference>
<gene>
    <name evidence="5" type="ORF">FBUS_05128</name>
</gene>
<dbReference type="InterPro" id="IPR002710">
    <property type="entry name" value="Dilute_dom"/>
</dbReference>
<dbReference type="PANTHER" id="PTHR10398">
    <property type="entry name" value="AFADIN"/>
    <property type="match status" value="1"/>
</dbReference>
<feature type="compositionally biased region" description="Basic and acidic residues" evidence="1">
    <location>
        <begin position="838"/>
        <end position="848"/>
    </location>
</feature>
<dbReference type="Gene3D" id="3.10.20.90">
    <property type="entry name" value="Phosphatidylinositol 3-kinase Catalytic Subunit, Chain A, domain 1"/>
    <property type="match status" value="2"/>
</dbReference>
<dbReference type="Proteomes" id="UP000728185">
    <property type="component" value="Unassembled WGS sequence"/>
</dbReference>
<dbReference type="GO" id="GO:0007165">
    <property type="term" value="P:signal transduction"/>
    <property type="evidence" value="ECO:0007669"/>
    <property type="project" value="InterPro"/>
</dbReference>
<evidence type="ECO:0000313" key="5">
    <source>
        <dbReference type="EMBL" id="KAA0200423.1"/>
    </source>
</evidence>
<name>A0A8E0SAE0_9TREM</name>
<feature type="region of interest" description="Disordered" evidence="1">
    <location>
        <begin position="780"/>
        <end position="801"/>
    </location>
</feature>
<dbReference type="InterPro" id="IPR036034">
    <property type="entry name" value="PDZ_sf"/>
</dbReference>
<dbReference type="SMART" id="SM01132">
    <property type="entry name" value="DIL"/>
    <property type="match status" value="1"/>
</dbReference>
<keyword evidence="6" id="KW-1185">Reference proteome</keyword>
<feature type="compositionally biased region" description="Low complexity" evidence="1">
    <location>
        <begin position="878"/>
        <end position="891"/>
    </location>
</feature>
<evidence type="ECO:0000259" key="4">
    <source>
        <dbReference type="PROSITE" id="PS51126"/>
    </source>
</evidence>
<feature type="compositionally biased region" description="Low complexity" evidence="1">
    <location>
        <begin position="786"/>
        <end position="798"/>
    </location>
</feature>
<feature type="region of interest" description="Disordered" evidence="1">
    <location>
        <begin position="1249"/>
        <end position="1270"/>
    </location>
</feature>
<feature type="domain" description="PDZ" evidence="2">
    <location>
        <begin position="1668"/>
        <end position="1768"/>
    </location>
</feature>
<dbReference type="InterPro" id="IPR001478">
    <property type="entry name" value="PDZ"/>
</dbReference>
<feature type="region of interest" description="Disordered" evidence="1">
    <location>
        <begin position="1450"/>
        <end position="1470"/>
    </location>
</feature>
<evidence type="ECO:0000256" key="1">
    <source>
        <dbReference type="SAM" id="MobiDB-lite"/>
    </source>
</evidence>
<dbReference type="GO" id="GO:0005911">
    <property type="term" value="C:cell-cell junction"/>
    <property type="evidence" value="ECO:0007669"/>
    <property type="project" value="InterPro"/>
</dbReference>
<feature type="compositionally biased region" description="Polar residues" evidence="1">
    <location>
        <begin position="850"/>
        <end position="862"/>
    </location>
</feature>
<feature type="domain" description="Dilute" evidence="4">
    <location>
        <begin position="1061"/>
        <end position="1359"/>
    </location>
</feature>
<feature type="compositionally biased region" description="Low complexity" evidence="1">
    <location>
        <begin position="823"/>
        <end position="837"/>
    </location>
</feature>
<feature type="domain" description="Ras-associating" evidence="3">
    <location>
        <begin position="36"/>
        <end position="129"/>
    </location>
</feature>
<dbReference type="InterPro" id="IPR000159">
    <property type="entry name" value="RA_dom"/>
</dbReference>
<feature type="compositionally biased region" description="Low complexity" evidence="1">
    <location>
        <begin position="737"/>
        <end position="746"/>
    </location>
</feature>
<feature type="compositionally biased region" description="Polar residues" evidence="1">
    <location>
        <begin position="1453"/>
        <end position="1463"/>
    </location>
</feature>